<accession>A0A3N4HXM9</accession>
<organism evidence="2 3">
    <name type="scientific">Ascobolus immersus RN42</name>
    <dbReference type="NCBI Taxonomy" id="1160509"/>
    <lineage>
        <taxon>Eukaryota</taxon>
        <taxon>Fungi</taxon>
        <taxon>Dikarya</taxon>
        <taxon>Ascomycota</taxon>
        <taxon>Pezizomycotina</taxon>
        <taxon>Pezizomycetes</taxon>
        <taxon>Pezizales</taxon>
        <taxon>Ascobolaceae</taxon>
        <taxon>Ascobolus</taxon>
    </lineage>
</organism>
<dbReference type="Proteomes" id="UP000275078">
    <property type="component" value="Unassembled WGS sequence"/>
</dbReference>
<dbReference type="AlphaFoldDB" id="A0A3N4HXM9"/>
<gene>
    <name evidence="2" type="ORF">BJ508DRAFT_329065</name>
</gene>
<protein>
    <submittedName>
        <fullName evidence="2">Uncharacterized protein</fullName>
    </submittedName>
</protein>
<feature type="region of interest" description="Disordered" evidence="1">
    <location>
        <begin position="116"/>
        <end position="191"/>
    </location>
</feature>
<reference evidence="2 3" key="1">
    <citation type="journal article" date="2018" name="Nat. Ecol. Evol.">
        <title>Pezizomycetes genomes reveal the molecular basis of ectomycorrhizal truffle lifestyle.</title>
        <authorList>
            <person name="Murat C."/>
            <person name="Payen T."/>
            <person name="Noel B."/>
            <person name="Kuo A."/>
            <person name="Morin E."/>
            <person name="Chen J."/>
            <person name="Kohler A."/>
            <person name="Krizsan K."/>
            <person name="Balestrini R."/>
            <person name="Da Silva C."/>
            <person name="Montanini B."/>
            <person name="Hainaut M."/>
            <person name="Levati E."/>
            <person name="Barry K.W."/>
            <person name="Belfiori B."/>
            <person name="Cichocki N."/>
            <person name="Clum A."/>
            <person name="Dockter R.B."/>
            <person name="Fauchery L."/>
            <person name="Guy J."/>
            <person name="Iotti M."/>
            <person name="Le Tacon F."/>
            <person name="Lindquist E.A."/>
            <person name="Lipzen A."/>
            <person name="Malagnac F."/>
            <person name="Mello A."/>
            <person name="Molinier V."/>
            <person name="Miyauchi S."/>
            <person name="Poulain J."/>
            <person name="Riccioni C."/>
            <person name="Rubini A."/>
            <person name="Sitrit Y."/>
            <person name="Splivallo R."/>
            <person name="Traeger S."/>
            <person name="Wang M."/>
            <person name="Zifcakova L."/>
            <person name="Wipf D."/>
            <person name="Zambonelli A."/>
            <person name="Paolocci F."/>
            <person name="Nowrousian M."/>
            <person name="Ottonello S."/>
            <person name="Baldrian P."/>
            <person name="Spatafora J.W."/>
            <person name="Henrissat B."/>
            <person name="Nagy L.G."/>
            <person name="Aury J.M."/>
            <person name="Wincker P."/>
            <person name="Grigoriev I.V."/>
            <person name="Bonfante P."/>
            <person name="Martin F.M."/>
        </authorList>
    </citation>
    <scope>NUCLEOTIDE SEQUENCE [LARGE SCALE GENOMIC DNA]</scope>
    <source>
        <strain evidence="2 3">RN42</strain>
    </source>
</reference>
<dbReference type="EMBL" id="ML119709">
    <property type="protein sequence ID" value="RPA78585.1"/>
    <property type="molecule type" value="Genomic_DNA"/>
</dbReference>
<keyword evidence="3" id="KW-1185">Reference proteome</keyword>
<evidence type="ECO:0000313" key="2">
    <source>
        <dbReference type="EMBL" id="RPA78585.1"/>
    </source>
</evidence>
<feature type="compositionally biased region" description="Basic and acidic residues" evidence="1">
    <location>
        <begin position="530"/>
        <end position="539"/>
    </location>
</feature>
<proteinExistence type="predicted"/>
<sequence>MISPPKRGIRYNIGLIDNFMLKWGPFRDYWIIHDFELWHKLSRQKLKPLELWPQSMAELRERLVQCEYTEALCDSIEDVAEILEERFPGWPKLQGLGVYEISCLIMEVFWMYEGPDGETNWDSEDDSDDEEEEEEEEDENREKKQAETDKVEVRKETGKSNEIVDEKKEDTKEQQQKEKKPKDNMRGNGVFGRRPQEYRAEQLINFPASSDVPPLPFTRKQTSLTEMFVKDGTCEDVVLYCTTNAYWDLNHLEHLEFYPQHGVRCASAYSQLNARTPGTAYWSTSPAMAMWDFVRKEAINVAAELVGLQKHKHLSREEKKQWMRDSERIPKDLDELSRKPWSLLVEARWSKEDWWKEEHKSGYEVNDLYTLGRNTGILGHNNSQYKSSWYHLGADEDDFIEMNRSKKKWESPTAHNFGFVVGKSRGDPHHPELMSKEHQEVLGDDVGYVATCTYDAFTKMKSKVVAIHAIGVPEEAKTSYLSKRQEESAEAKYYKEHGRDEWLRKYHPDDSDAPAGNLLMYEKLEQLQLMKEDSADQKSNEQGGKEQTAFIKQNSRARFGTTHKLEQ</sequence>
<feature type="compositionally biased region" description="Basic and acidic residues" evidence="1">
    <location>
        <begin position="140"/>
        <end position="185"/>
    </location>
</feature>
<feature type="compositionally biased region" description="Acidic residues" evidence="1">
    <location>
        <begin position="116"/>
        <end position="139"/>
    </location>
</feature>
<evidence type="ECO:0000313" key="3">
    <source>
        <dbReference type="Proteomes" id="UP000275078"/>
    </source>
</evidence>
<evidence type="ECO:0000256" key="1">
    <source>
        <dbReference type="SAM" id="MobiDB-lite"/>
    </source>
</evidence>
<name>A0A3N4HXM9_ASCIM</name>
<feature type="region of interest" description="Disordered" evidence="1">
    <location>
        <begin position="530"/>
        <end position="567"/>
    </location>
</feature>